<evidence type="ECO:0000256" key="6">
    <source>
        <dbReference type="ARBA" id="ARBA00023242"/>
    </source>
</evidence>
<dbReference type="KEGG" id="egu:105043438"/>
<dbReference type="GeneID" id="105043438"/>
<evidence type="ECO:0000256" key="5">
    <source>
        <dbReference type="ARBA" id="ARBA00023163"/>
    </source>
</evidence>
<evidence type="ECO:0000313" key="11">
    <source>
        <dbReference type="Proteomes" id="UP000504607"/>
    </source>
</evidence>
<dbReference type="Pfam" id="PF00249">
    <property type="entry name" value="Myb_DNA-binding"/>
    <property type="match status" value="2"/>
</dbReference>
<evidence type="ECO:0000313" key="12">
    <source>
        <dbReference type="RefSeq" id="XP_019705406.1"/>
    </source>
</evidence>
<keyword evidence="6" id="KW-0539">Nucleus</keyword>
<dbReference type="PANTHER" id="PTHR47999">
    <property type="entry name" value="TRANSCRIPTION FACTOR MYB8-RELATED-RELATED"/>
    <property type="match status" value="1"/>
</dbReference>
<dbReference type="GO" id="GO:0005634">
    <property type="term" value="C:nucleus"/>
    <property type="evidence" value="ECO:0007669"/>
    <property type="project" value="UniProtKB-SubCell"/>
</dbReference>
<protein>
    <submittedName>
        <fullName evidence="10">MYB transcription factor MYB92</fullName>
    </submittedName>
    <submittedName>
        <fullName evidence="12">Transcription repressor MYB6 isoform X1</fullName>
    </submittedName>
</protein>
<keyword evidence="5" id="KW-0804">Transcription</keyword>
<dbReference type="FunFam" id="1.10.10.60:FF:000394">
    <property type="entry name" value="MYB transcription factor"/>
    <property type="match status" value="1"/>
</dbReference>
<accession>B3TLL1</accession>
<dbReference type="CDD" id="cd00167">
    <property type="entry name" value="SANT"/>
    <property type="match status" value="2"/>
</dbReference>
<dbReference type="InterPro" id="IPR015495">
    <property type="entry name" value="Myb_TF_plants"/>
</dbReference>
<name>B3TLL1_ELAGV</name>
<evidence type="ECO:0000313" key="10">
    <source>
        <dbReference type="EMBL" id="ACF06442.1"/>
    </source>
</evidence>
<dbReference type="PROSITE" id="PS50090">
    <property type="entry name" value="MYB_LIKE"/>
    <property type="match status" value="2"/>
</dbReference>
<feature type="domain" description="HTH myb-type" evidence="9">
    <location>
        <begin position="9"/>
        <end position="61"/>
    </location>
</feature>
<evidence type="ECO:0000256" key="4">
    <source>
        <dbReference type="ARBA" id="ARBA00023125"/>
    </source>
</evidence>
<keyword evidence="11" id="KW-1185">Reference proteome</keyword>
<sequence length="293" mass="33431">MGRAPCCSKVGLHRGPWSPEEDALLTNYIQCHGEGNWRSLPKNAGLLRCGKSCRLRWMNYLRPDIKRGNIGQDEEDLIIRLHSLLGNRWSLIAGRLPGRTDNEIKNYWNSHLSKKLKRQGIEVREGTYKGTSKRARPISQKRSDSVNKSNNHNSKNQQDKGKKKNKGEDTAEITGTKVYIPKPTRFTPTLRNCNLIENGGVSEVPKTESAASQEEKGDTSMEAQTNDLEINWYDIKEGGFFFEEDDPNHVLAFDFPSKDRLLEGLYQEYYELLNSEGNQAQLNSYPDQSLVLW</sequence>
<feature type="region of interest" description="Disordered" evidence="7">
    <location>
        <begin position="123"/>
        <end position="172"/>
    </location>
</feature>
<evidence type="ECO:0000256" key="7">
    <source>
        <dbReference type="SAM" id="MobiDB-lite"/>
    </source>
</evidence>
<keyword evidence="3" id="KW-0805">Transcription regulation</keyword>
<dbReference type="SMART" id="SM00717">
    <property type="entry name" value="SANT"/>
    <property type="match status" value="2"/>
</dbReference>
<dbReference type="InterPro" id="IPR001005">
    <property type="entry name" value="SANT/Myb"/>
</dbReference>
<organism evidence="10">
    <name type="scientific">Elaeis guineensis var. tenera</name>
    <name type="common">Oil palm</name>
    <dbReference type="NCBI Taxonomy" id="51953"/>
    <lineage>
        <taxon>Eukaryota</taxon>
        <taxon>Viridiplantae</taxon>
        <taxon>Streptophyta</taxon>
        <taxon>Embryophyta</taxon>
        <taxon>Tracheophyta</taxon>
        <taxon>Spermatophyta</taxon>
        <taxon>Magnoliopsida</taxon>
        <taxon>Liliopsida</taxon>
        <taxon>Arecaceae</taxon>
        <taxon>Arecoideae</taxon>
        <taxon>Cocoseae</taxon>
        <taxon>Elaeidinae</taxon>
        <taxon>Elaeis</taxon>
    </lineage>
</organism>
<dbReference type="Proteomes" id="UP000504607">
    <property type="component" value="Chromosome 4"/>
</dbReference>
<reference evidence="12" key="3">
    <citation type="submission" date="2025-04" db="UniProtKB">
        <authorList>
            <consortium name="RefSeq"/>
        </authorList>
    </citation>
    <scope>IDENTIFICATION</scope>
</reference>
<dbReference type="GO" id="GO:0000976">
    <property type="term" value="F:transcription cis-regulatory region binding"/>
    <property type="evidence" value="ECO:0007669"/>
    <property type="project" value="UniProtKB-ARBA"/>
</dbReference>
<evidence type="ECO:0000259" key="9">
    <source>
        <dbReference type="PROSITE" id="PS51294"/>
    </source>
</evidence>
<reference evidence="10" key="2">
    <citation type="journal article" date="2008" name="BMC Plant Biol.">
        <title>Oil palm (Elaeis guineensis Jacq.) tissue culture ESTs: identifying genes associated with callogenesis and embryogenesis.</title>
        <authorList>
            <person name="Low E.T."/>
            <person name="Alias H."/>
            <person name="Boon S.H."/>
            <person name="Shariff E.M."/>
            <person name="Tan C.Y."/>
            <person name="Ooi L.C."/>
            <person name="Cheah S.C."/>
            <person name="Raha A.R."/>
            <person name="Wan K.L."/>
            <person name="Singh R."/>
        </authorList>
    </citation>
    <scope>NUCLEOTIDE SEQUENCE</scope>
</reference>
<feature type="domain" description="Myb-like" evidence="8">
    <location>
        <begin position="9"/>
        <end position="61"/>
    </location>
</feature>
<dbReference type="EMBL" id="EU284821">
    <property type="protein sequence ID" value="ACF06442.1"/>
    <property type="molecule type" value="mRNA"/>
</dbReference>
<keyword evidence="4" id="KW-0238">DNA-binding</keyword>
<evidence type="ECO:0000256" key="3">
    <source>
        <dbReference type="ARBA" id="ARBA00023015"/>
    </source>
</evidence>
<feature type="domain" description="HTH myb-type" evidence="9">
    <location>
        <begin position="62"/>
        <end position="116"/>
    </location>
</feature>
<proteinExistence type="evidence at transcript level"/>
<feature type="compositionally biased region" description="Low complexity" evidence="7">
    <location>
        <begin position="146"/>
        <end position="156"/>
    </location>
</feature>
<feature type="domain" description="Myb-like" evidence="8">
    <location>
        <begin position="62"/>
        <end position="112"/>
    </location>
</feature>
<dbReference type="InterPro" id="IPR017930">
    <property type="entry name" value="Myb_dom"/>
</dbReference>
<evidence type="ECO:0000256" key="2">
    <source>
        <dbReference type="ARBA" id="ARBA00022737"/>
    </source>
</evidence>
<dbReference type="AlphaFoldDB" id="B3TLL1"/>
<dbReference type="SUPFAM" id="SSF46689">
    <property type="entry name" value="Homeodomain-like"/>
    <property type="match status" value="1"/>
</dbReference>
<dbReference type="OrthoDB" id="2143914at2759"/>
<dbReference type="FunFam" id="1.10.10.60:FF:000121">
    <property type="entry name" value="Myb transcription factor"/>
    <property type="match status" value="1"/>
</dbReference>
<gene>
    <name evidence="12" type="primary">LOC105043438</name>
</gene>
<comment type="subcellular location">
    <subcellularLocation>
        <location evidence="1">Nucleus</location>
    </subcellularLocation>
</comment>
<dbReference type="Gene3D" id="1.10.10.60">
    <property type="entry name" value="Homeodomain-like"/>
    <property type="match status" value="2"/>
</dbReference>
<dbReference type="PANTHER" id="PTHR47999:SF96">
    <property type="entry name" value="TRANSCRIPTION REPRESSOR MYB6-LIKE"/>
    <property type="match status" value="1"/>
</dbReference>
<dbReference type="PROSITE" id="PS51294">
    <property type="entry name" value="HTH_MYB"/>
    <property type="match status" value="2"/>
</dbReference>
<evidence type="ECO:0000259" key="8">
    <source>
        <dbReference type="PROSITE" id="PS50090"/>
    </source>
</evidence>
<reference evidence="10" key="1">
    <citation type="submission" date="2007-11" db="EMBL/GenBank/DDBJ databases">
        <authorList>
            <person name="Low E.T.L."/>
            <person name="Alias H."/>
            <person name="Boon S.H."/>
            <person name="Shariff E.M."/>
            <person name="Tan C.Y.A."/>
            <person name="Ooi L.C.L."/>
            <person name="Cheah S.C."/>
            <person name="Wan K.L."/>
            <person name="Rahim R.A."/>
            <person name="Singh R."/>
        </authorList>
    </citation>
    <scope>NUCLEOTIDE SEQUENCE</scope>
</reference>
<dbReference type="RefSeq" id="XP_019705406.1">
    <property type="nucleotide sequence ID" value="XM_019849847.2"/>
</dbReference>
<evidence type="ECO:0000256" key="1">
    <source>
        <dbReference type="ARBA" id="ARBA00004123"/>
    </source>
</evidence>
<keyword evidence="2" id="KW-0677">Repeat</keyword>
<dbReference type="InterPro" id="IPR009057">
    <property type="entry name" value="Homeodomain-like_sf"/>
</dbReference>